<dbReference type="EMBL" id="CP132353">
    <property type="protein sequence ID" value="WLS79465.1"/>
    <property type="molecule type" value="Genomic_DNA"/>
</dbReference>
<sequence length="65" mass="6960">MKLSTVHIAGVTSLSAGGQRRFFFPGTADHQKTPLVEGLFFAHFSARSVGMPTAFRPEPALKAEG</sequence>
<dbReference type="RefSeq" id="WP_306210266.1">
    <property type="nucleotide sequence ID" value="NZ_CP132353.1"/>
</dbReference>
<accession>A0AA50DKF5</accession>
<dbReference type="AlphaFoldDB" id="A0AA50DKF5"/>
<proteinExistence type="predicted"/>
<organism evidence="1 2">
    <name type="scientific">Erwinia pyri</name>
    <dbReference type="NCBI Taxonomy" id="3062598"/>
    <lineage>
        <taxon>Bacteria</taxon>
        <taxon>Pseudomonadati</taxon>
        <taxon>Pseudomonadota</taxon>
        <taxon>Gammaproteobacteria</taxon>
        <taxon>Enterobacterales</taxon>
        <taxon>Erwiniaceae</taxon>
        <taxon>Erwinia</taxon>
    </lineage>
</organism>
<name>A0AA50DKF5_9GAMM</name>
<protein>
    <submittedName>
        <fullName evidence="1">Uncharacterized protein</fullName>
    </submittedName>
</protein>
<evidence type="ECO:0000313" key="2">
    <source>
        <dbReference type="Proteomes" id="UP001228139"/>
    </source>
</evidence>
<gene>
    <name evidence="1" type="ORF">Q3V30_02810</name>
</gene>
<keyword evidence="2" id="KW-1185">Reference proteome</keyword>
<dbReference type="Proteomes" id="UP001228139">
    <property type="component" value="Chromosome"/>
</dbReference>
<evidence type="ECO:0000313" key="1">
    <source>
        <dbReference type="EMBL" id="WLS79465.1"/>
    </source>
</evidence>
<reference evidence="1 2" key="1">
    <citation type="submission" date="2023-07" db="EMBL/GenBank/DDBJ databases">
        <title>Pathogenic bacteria of pear tree diseases.</title>
        <authorList>
            <person name="Zhang Z."/>
            <person name="He L."/>
            <person name="Huang R."/>
        </authorList>
    </citation>
    <scope>NUCLEOTIDE SEQUENCE [LARGE SCALE GENOMIC DNA]</scope>
    <source>
        <strain evidence="1 2">DE2</strain>
    </source>
</reference>
<dbReference type="KEGG" id="epi:Q3V30_02810"/>